<protein>
    <submittedName>
        <fullName evidence="2">Uncharacterized protein</fullName>
    </submittedName>
</protein>
<feature type="region of interest" description="Disordered" evidence="1">
    <location>
        <begin position="113"/>
        <end position="132"/>
    </location>
</feature>
<reference evidence="2" key="1">
    <citation type="journal article" date="2013" name="Nature">
        <title>Draft genome of the wheat A-genome progenitor Triticum urartu.</title>
        <authorList>
            <person name="Ling H.Q."/>
            <person name="Zhao S."/>
            <person name="Liu D."/>
            <person name="Wang J."/>
            <person name="Sun H."/>
            <person name="Zhang C."/>
            <person name="Fan H."/>
            <person name="Li D."/>
            <person name="Dong L."/>
            <person name="Tao Y."/>
            <person name="Gao C."/>
            <person name="Wu H."/>
            <person name="Li Y."/>
            <person name="Cui Y."/>
            <person name="Guo X."/>
            <person name="Zheng S."/>
            <person name="Wang B."/>
            <person name="Yu K."/>
            <person name="Liang Q."/>
            <person name="Yang W."/>
            <person name="Lou X."/>
            <person name="Chen J."/>
            <person name="Feng M."/>
            <person name="Jian J."/>
            <person name="Zhang X."/>
            <person name="Luo G."/>
            <person name="Jiang Y."/>
            <person name="Liu J."/>
            <person name="Wang Z."/>
            <person name="Sha Y."/>
            <person name="Zhang B."/>
            <person name="Wu H."/>
            <person name="Tang D."/>
            <person name="Shen Q."/>
            <person name="Xue P."/>
            <person name="Zou S."/>
            <person name="Wang X."/>
            <person name="Liu X."/>
            <person name="Wang F."/>
            <person name="Yang Y."/>
            <person name="An X."/>
            <person name="Dong Z."/>
            <person name="Zhang K."/>
            <person name="Zhang X."/>
            <person name="Luo M.C."/>
            <person name="Dvorak J."/>
            <person name="Tong Y."/>
            <person name="Wang J."/>
            <person name="Yang H."/>
            <person name="Li Z."/>
            <person name="Wang D."/>
            <person name="Zhang A."/>
            <person name="Wang J."/>
        </authorList>
    </citation>
    <scope>NUCLEOTIDE SEQUENCE</scope>
</reference>
<sequence length="189" mass="19740">MATAAGSPSRLCFNPNPSNSAAAQGASISIFYWSLPSPHAAAALGHTGARMRPTATPSLGQQQRPSPMTVATGAASSSGAPISSRSTTPHPTHYPFPRQPWELVACLSDRDLKPAQTSGTSKGRPSLRSSGPPLLQPYWTPCKVADVVELDEDKGFFGAFVLVGGTVQGATPTWFLAGWAAFTRNPGVH</sequence>
<evidence type="ECO:0000256" key="1">
    <source>
        <dbReference type="SAM" id="MobiDB-lite"/>
    </source>
</evidence>
<name>M7Z4S9_TRIUA</name>
<proteinExistence type="predicted"/>
<organism evidence="2">
    <name type="scientific">Triticum urartu</name>
    <name type="common">Red wild einkorn</name>
    <name type="synonym">Crithodium urartu</name>
    <dbReference type="NCBI Taxonomy" id="4572"/>
    <lineage>
        <taxon>Eukaryota</taxon>
        <taxon>Viridiplantae</taxon>
        <taxon>Streptophyta</taxon>
        <taxon>Embryophyta</taxon>
        <taxon>Tracheophyta</taxon>
        <taxon>Spermatophyta</taxon>
        <taxon>Magnoliopsida</taxon>
        <taxon>Liliopsida</taxon>
        <taxon>Poales</taxon>
        <taxon>Poaceae</taxon>
        <taxon>BOP clade</taxon>
        <taxon>Pooideae</taxon>
        <taxon>Triticodae</taxon>
        <taxon>Triticeae</taxon>
        <taxon>Triticinae</taxon>
        <taxon>Triticum</taxon>
    </lineage>
</organism>
<accession>M7Z4S9</accession>
<feature type="compositionally biased region" description="Polar residues" evidence="1">
    <location>
        <begin position="55"/>
        <end position="66"/>
    </location>
</feature>
<feature type="compositionally biased region" description="Low complexity" evidence="1">
    <location>
        <begin position="69"/>
        <end position="88"/>
    </location>
</feature>
<dbReference type="AlphaFoldDB" id="M7Z4S9"/>
<gene>
    <name evidence="2" type="ORF">TRIUR3_18775</name>
</gene>
<dbReference type="EMBL" id="KD136529">
    <property type="protein sequence ID" value="EMS58138.1"/>
    <property type="molecule type" value="Genomic_DNA"/>
</dbReference>
<evidence type="ECO:0000313" key="2">
    <source>
        <dbReference type="EMBL" id="EMS58138.1"/>
    </source>
</evidence>
<feature type="compositionally biased region" description="Polar residues" evidence="1">
    <location>
        <begin position="115"/>
        <end position="129"/>
    </location>
</feature>
<feature type="region of interest" description="Disordered" evidence="1">
    <location>
        <begin position="50"/>
        <end position="94"/>
    </location>
</feature>